<dbReference type="InterPro" id="IPR003594">
    <property type="entry name" value="HATPase_dom"/>
</dbReference>
<dbReference type="PROSITE" id="PS50005">
    <property type="entry name" value="TPR"/>
    <property type="match status" value="1"/>
</dbReference>
<dbReference type="SUPFAM" id="SSF55874">
    <property type="entry name" value="ATPase domain of HSP90 chaperone/DNA topoisomerase II/histidine kinase"/>
    <property type="match status" value="1"/>
</dbReference>
<dbReference type="Gene3D" id="1.10.287.130">
    <property type="match status" value="1"/>
</dbReference>
<evidence type="ECO:0000259" key="7">
    <source>
        <dbReference type="PROSITE" id="PS50109"/>
    </source>
</evidence>
<dbReference type="InterPro" id="IPR004358">
    <property type="entry name" value="Sig_transdc_His_kin-like_C"/>
</dbReference>
<evidence type="ECO:0000256" key="5">
    <source>
        <dbReference type="SAM" id="Phobius"/>
    </source>
</evidence>
<dbReference type="PROSITE" id="PS50109">
    <property type="entry name" value="HIS_KIN"/>
    <property type="match status" value="1"/>
</dbReference>
<dbReference type="SMART" id="SM00028">
    <property type="entry name" value="TPR"/>
    <property type="match status" value="5"/>
</dbReference>
<keyword evidence="5" id="KW-0812">Transmembrane</keyword>
<evidence type="ECO:0000256" key="4">
    <source>
        <dbReference type="PROSITE-ProRule" id="PRU00339"/>
    </source>
</evidence>
<dbReference type="CDD" id="cd00082">
    <property type="entry name" value="HisKA"/>
    <property type="match status" value="1"/>
</dbReference>
<dbReference type="SUPFAM" id="SSF47384">
    <property type="entry name" value="Homodimeric domain of signal transducing histidine kinase"/>
    <property type="match status" value="1"/>
</dbReference>
<keyword evidence="5" id="KW-0472">Membrane</keyword>
<dbReference type="InterPro" id="IPR036097">
    <property type="entry name" value="HisK_dim/P_sf"/>
</dbReference>
<dbReference type="EMBL" id="SRKZ01000004">
    <property type="protein sequence ID" value="TGD79756.1"/>
    <property type="molecule type" value="Genomic_DNA"/>
</dbReference>
<sequence>MLLMKWIFAALCLLLTGPVLGQHAYWTAPYDSLKQVAQRQSADTARLRTLVHLLDITDLTELPRRQEALPLLDELLKLNQRAQLFADAPYRELRKGVALWLEGKDLGQAMEAMHRAVTLFDQAQHPIPHLLIDLAPLYNQLQQSDERLAYFQQKLNYYQLHGNRENLAACYLVLGGSYRHRGDHDRAISCYLRAADLFAKFDRKFQVNELIVAGSAYADWGNNQKAMAYMQQAVEMEKRYGTQGLQRFYTLLAISRLSAAIGELPKALQYANQALYFAEHTTETKAEYTAYALVQKSNVLLQQKQTQPVLPLLQRAQRLSDSLQMPITGRPGEFPLDEAWAQYHSLRHEHAKAETRWQEAYRKATVVKYTMLRPKYLQQLIRFYDEQGQPAKALSYTRTYINLTDTLNASQGAHHLAQYEAERQEQARLAQIADLRQAQAIQAVRIQQRNTLLIVAGVAIVLTAGLGVLAYRQLQIKRRTLAQLRQAQNQLVQSEKWAFVGELSAGIAHELQNPLNFMKKFAEVSTNMVDGMHQTGQAPGAGLEQEILLGLKQNLQEISQHGMRASSIIRGMLDHSRAGTGQRVATDLNELATENLHLAYESQQAQQPEFKATLSMELAPDLPLVSVVPQDLGRVLLNLCTNAFYAVEQRRQTEADAYEPTISVSTRQLPGSVEIRVRDNGCGMSPEVQQQAFKPFFTTKPIGEGTGLGLSLSHDIVKAHGGTLVVESREGQYTEFVLRLPA</sequence>
<feature type="chain" id="PRO_5021382912" description="histidine kinase" evidence="6">
    <location>
        <begin position="22"/>
        <end position="742"/>
    </location>
</feature>
<evidence type="ECO:0000256" key="2">
    <source>
        <dbReference type="ARBA" id="ARBA00012438"/>
    </source>
</evidence>
<dbReference type="SMART" id="SM00388">
    <property type="entry name" value="HisKA"/>
    <property type="match status" value="1"/>
</dbReference>
<protein>
    <recommendedName>
        <fullName evidence="2">histidine kinase</fullName>
        <ecNumber evidence="2">2.7.13.3</ecNumber>
    </recommendedName>
</protein>
<evidence type="ECO:0000256" key="6">
    <source>
        <dbReference type="SAM" id="SignalP"/>
    </source>
</evidence>
<dbReference type="InterPro" id="IPR036890">
    <property type="entry name" value="HATPase_C_sf"/>
</dbReference>
<dbReference type="GO" id="GO:0000155">
    <property type="term" value="F:phosphorelay sensor kinase activity"/>
    <property type="evidence" value="ECO:0007669"/>
    <property type="project" value="InterPro"/>
</dbReference>
<accession>A0A4Z0MJS9</accession>
<dbReference type="InterPro" id="IPR011990">
    <property type="entry name" value="TPR-like_helical_dom_sf"/>
</dbReference>
<name>A0A4Z0MJS9_9BACT</name>
<feature type="domain" description="Histidine kinase" evidence="7">
    <location>
        <begin position="506"/>
        <end position="742"/>
    </location>
</feature>
<feature type="repeat" description="TPR" evidence="4">
    <location>
        <begin position="168"/>
        <end position="201"/>
    </location>
</feature>
<evidence type="ECO:0000313" key="8">
    <source>
        <dbReference type="EMBL" id="TGD79756.1"/>
    </source>
</evidence>
<dbReference type="Gene3D" id="3.30.565.10">
    <property type="entry name" value="Histidine kinase-like ATPase, C-terminal domain"/>
    <property type="match status" value="1"/>
</dbReference>
<dbReference type="InterPro" id="IPR019734">
    <property type="entry name" value="TPR_rpt"/>
</dbReference>
<reference evidence="8 9" key="1">
    <citation type="submission" date="2019-04" db="EMBL/GenBank/DDBJ databases">
        <authorList>
            <person name="Feng G."/>
            <person name="Zhang J."/>
            <person name="Zhu H."/>
        </authorList>
    </citation>
    <scope>NUCLEOTIDE SEQUENCE [LARGE SCALE GENOMIC DNA]</scope>
    <source>
        <strain evidence="8 9">JCM 19491</strain>
    </source>
</reference>
<proteinExistence type="predicted"/>
<keyword evidence="3" id="KW-0597">Phosphoprotein</keyword>
<dbReference type="SUPFAM" id="SSF48452">
    <property type="entry name" value="TPR-like"/>
    <property type="match status" value="2"/>
</dbReference>
<gene>
    <name evidence="8" type="ORF">EU557_16210</name>
</gene>
<keyword evidence="5" id="KW-1133">Transmembrane helix</keyword>
<dbReference type="AlphaFoldDB" id="A0A4Z0MJS9"/>
<keyword evidence="4" id="KW-0802">TPR repeat</keyword>
<comment type="caution">
    <text evidence="8">The sequence shown here is derived from an EMBL/GenBank/DDBJ whole genome shotgun (WGS) entry which is preliminary data.</text>
</comment>
<dbReference type="PANTHER" id="PTHR43065:SF42">
    <property type="entry name" value="TWO-COMPONENT SENSOR PPRA"/>
    <property type="match status" value="1"/>
</dbReference>
<dbReference type="InterPro" id="IPR003661">
    <property type="entry name" value="HisK_dim/P_dom"/>
</dbReference>
<feature type="transmembrane region" description="Helical" evidence="5">
    <location>
        <begin position="452"/>
        <end position="471"/>
    </location>
</feature>
<evidence type="ECO:0000313" key="9">
    <source>
        <dbReference type="Proteomes" id="UP000298284"/>
    </source>
</evidence>
<dbReference type="Pfam" id="PF13181">
    <property type="entry name" value="TPR_8"/>
    <property type="match status" value="2"/>
</dbReference>
<comment type="catalytic activity">
    <reaction evidence="1">
        <text>ATP + protein L-histidine = ADP + protein N-phospho-L-histidine.</text>
        <dbReference type="EC" id="2.7.13.3"/>
    </reaction>
</comment>
<dbReference type="PANTHER" id="PTHR43065">
    <property type="entry name" value="SENSOR HISTIDINE KINASE"/>
    <property type="match status" value="1"/>
</dbReference>
<dbReference type="Proteomes" id="UP000298284">
    <property type="component" value="Unassembled WGS sequence"/>
</dbReference>
<dbReference type="Gene3D" id="1.25.40.10">
    <property type="entry name" value="Tetratricopeptide repeat domain"/>
    <property type="match status" value="2"/>
</dbReference>
<dbReference type="OrthoDB" id="9806995at2"/>
<dbReference type="SMART" id="SM00387">
    <property type="entry name" value="HATPase_c"/>
    <property type="match status" value="1"/>
</dbReference>
<dbReference type="InterPro" id="IPR005467">
    <property type="entry name" value="His_kinase_dom"/>
</dbReference>
<dbReference type="EC" id="2.7.13.3" evidence="2"/>
<dbReference type="PRINTS" id="PR00344">
    <property type="entry name" value="BCTRLSENSOR"/>
</dbReference>
<dbReference type="Pfam" id="PF02518">
    <property type="entry name" value="HATPase_c"/>
    <property type="match status" value="1"/>
</dbReference>
<feature type="signal peptide" evidence="6">
    <location>
        <begin position="1"/>
        <end position="21"/>
    </location>
</feature>
<evidence type="ECO:0000256" key="1">
    <source>
        <dbReference type="ARBA" id="ARBA00000085"/>
    </source>
</evidence>
<keyword evidence="9" id="KW-1185">Reference proteome</keyword>
<evidence type="ECO:0000256" key="3">
    <source>
        <dbReference type="ARBA" id="ARBA00022553"/>
    </source>
</evidence>
<organism evidence="8 9">
    <name type="scientific">Hymenobacter wooponensis</name>
    <dbReference type="NCBI Taxonomy" id="1525360"/>
    <lineage>
        <taxon>Bacteria</taxon>
        <taxon>Pseudomonadati</taxon>
        <taxon>Bacteroidota</taxon>
        <taxon>Cytophagia</taxon>
        <taxon>Cytophagales</taxon>
        <taxon>Hymenobacteraceae</taxon>
        <taxon>Hymenobacter</taxon>
    </lineage>
</organism>
<keyword evidence="6" id="KW-0732">Signal</keyword>